<dbReference type="Pfam" id="PF00092">
    <property type="entry name" value="VWA"/>
    <property type="match status" value="1"/>
</dbReference>
<feature type="domain" description="VWFA" evidence="2">
    <location>
        <begin position="31"/>
        <end position="217"/>
    </location>
</feature>
<organism evidence="3 4">
    <name type="scientific">Paenibacillus campinasensis</name>
    <dbReference type="NCBI Taxonomy" id="66347"/>
    <lineage>
        <taxon>Bacteria</taxon>
        <taxon>Bacillati</taxon>
        <taxon>Bacillota</taxon>
        <taxon>Bacilli</taxon>
        <taxon>Bacillales</taxon>
        <taxon>Paenibacillaceae</taxon>
        <taxon>Paenibacillus</taxon>
    </lineage>
</organism>
<dbReference type="InterPro" id="IPR002035">
    <property type="entry name" value="VWF_A"/>
</dbReference>
<dbReference type="InterPro" id="IPR036465">
    <property type="entry name" value="vWFA_dom_sf"/>
</dbReference>
<name>A0A268EJJ1_9BACL</name>
<reference evidence="3 4" key="1">
    <citation type="submission" date="2017-07" db="EMBL/GenBank/DDBJ databases">
        <title>Isolation and whole genome analysis of endospore-forming bacteria from heroin.</title>
        <authorList>
            <person name="Kalinowski J."/>
            <person name="Ahrens B."/>
            <person name="Al-Dilaimi A."/>
            <person name="Winkler A."/>
            <person name="Wibberg D."/>
            <person name="Schleenbecker U."/>
            <person name="Ruckert C."/>
            <person name="Wolfel R."/>
            <person name="Grass G."/>
        </authorList>
    </citation>
    <scope>NUCLEOTIDE SEQUENCE [LARGE SCALE GENOMIC DNA]</scope>
    <source>
        <strain evidence="3 4">7537-G1</strain>
    </source>
</reference>
<dbReference type="PROSITE" id="PS50234">
    <property type="entry name" value="VWFA"/>
    <property type="match status" value="1"/>
</dbReference>
<evidence type="ECO:0000259" key="2">
    <source>
        <dbReference type="PROSITE" id="PS50234"/>
    </source>
</evidence>
<evidence type="ECO:0000256" key="1">
    <source>
        <dbReference type="SAM" id="Phobius"/>
    </source>
</evidence>
<accession>A0A268EJJ1</accession>
<feature type="transmembrane region" description="Helical" evidence="1">
    <location>
        <begin position="539"/>
        <end position="558"/>
    </location>
</feature>
<dbReference type="PANTHER" id="PTHR10579:SF43">
    <property type="entry name" value="ZINC FINGER (C3HC4-TYPE RING FINGER) FAMILY PROTEIN"/>
    <property type="match status" value="1"/>
</dbReference>
<comment type="caution">
    <text evidence="3">The sequence shown here is derived from an EMBL/GenBank/DDBJ whole genome shotgun (WGS) entry which is preliminary data.</text>
</comment>
<dbReference type="Gene3D" id="3.40.50.410">
    <property type="entry name" value="von Willebrand factor, type A domain"/>
    <property type="match status" value="1"/>
</dbReference>
<dbReference type="OrthoDB" id="1673233at2"/>
<dbReference type="Proteomes" id="UP000215596">
    <property type="component" value="Unassembled WGS sequence"/>
</dbReference>
<protein>
    <recommendedName>
        <fullName evidence="2">VWFA domain-containing protein</fullName>
    </recommendedName>
</protein>
<dbReference type="AlphaFoldDB" id="A0A268EJJ1"/>
<dbReference type="CDD" id="cd00198">
    <property type="entry name" value="vWFA"/>
    <property type="match status" value="1"/>
</dbReference>
<evidence type="ECO:0000313" key="3">
    <source>
        <dbReference type="EMBL" id="PAD73296.1"/>
    </source>
</evidence>
<dbReference type="EMBL" id="NPBY01000067">
    <property type="protein sequence ID" value="PAD73296.1"/>
    <property type="molecule type" value="Genomic_DNA"/>
</dbReference>
<dbReference type="SUPFAM" id="SSF53300">
    <property type="entry name" value="vWA-like"/>
    <property type="match status" value="1"/>
</dbReference>
<keyword evidence="1" id="KW-0812">Transmembrane</keyword>
<keyword evidence="1" id="KW-0472">Membrane</keyword>
<gene>
    <name evidence="3" type="ORF">CHH67_20550</name>
</gene>
<dbReference type="SMART" id="SM00327">
    <property type="entry name" value="VWA"/>
    <property type="match status" value="1"/>
</dbReference>
<proteinExistence type="predicted"/>
<dbReference type="InterPro" id="IPR051266">
    <property type="entry name" value="CLCR"/>
</dbReference>
<sequence length="693" mass="75489">MTFFLFFYSTHNFWLPLSAQAYADGKKPGYDAVFVLDTSYSMTDSDPEGIAAEVINMFMDMSEASQTRVGFAAYSHRIVALRPLTSVSVSSHKQQIQQEIRQLRPSGYTDIGLGLKQGAKLLSDGTQEDRQPFLILLSDGETDLGPSSAGRTKTDSEDDVAEVIQLAQEEGFPIHTIGLNHDGTVNREQLEHIAAETGGSSYITSSADDLPEIFNRIFANQIRSKLMPSAAITATGELQEAVVNIPDSTMEEANLILLSEHKLKEAQIYYDSQNIRRYESNKYTILKIGQPDAGEVKLKLKGRPGDLIKISLLGSYAIDLQSTLTPGAANAEGGSSSDSNGNSTSEVLKGQKNLFEARLIGQEGEPVKDEALYKPLTAELVINPEEPDRTERIGMTYTDGVFRAEYSFPETGIYDWKILLDGPGFYRIGSIHSVQATNIAPVAAGDWNLSAVREDGDITLNLNEYFQDMNGDPLVYTLSDQQESFPLAATQITEDGQLILHAPKTGKGELIVTATDPSGEFASSALLVTISSKYTVLKWTAAGGACALAAAALLYLLLRPKPQFTGRLEGLFLATASGEDIPVKSWPLTSFGGGTVTLAELFRTLQVQESLPEAARIVFSAGKQGKLYVKHSTRCAVQIGKMPVPAGKKAALDFNEKLYVTFEDGITEIELRYKAIKPNTNIYTDHLTVKISS</sequence>
<evidence type="ECO:0000313" key="4">
    <source>
        <dbReference type="Proteomes" id="UP000215596"/>
    </source>
</evidence>
<keyword evidence="1" id="KW-1133">Transmembrane helix</keyword>
<dbReference type="PANTHER" id="PTHR10579">
    <property type="entry name" value="CALCIUM-ACTIVATED CHLORIDE CHANNEL REGULATOR"/>
    <property type="match status" value="1"/>
</dbReference>